<evidence type="ECO:0000313" key="1">
    <source>
        <dbReference type="EMBL" id="KAK7434874.1"/>
    </source>
</evidence>
<evidence type="ECO:0000313" key="2">
    <source>
        <dbReference type="Proteomes" id="UP001498398"/>
    </source>
</evidence>
<keyword evidence="2" id="KW-1185">Reference proteome</keyword>
<dbReference type="Pfam" id="PF18758">
    <property type="entry name" value="KDZ"/>
    <property type="match status" value="1"/>
</dbReference>
<dbReference type="InterPro" id="IPR040521">
    <property type="entry name" value="KDZ"/>
</dbReference>
<organism evidence="1 2">
    <name type="scientific">Marasmiellus scandens</name>
    <dbReference type="NCBI Taxonomy" id="2682957"/>
    <lineage>
        <taxon>Eukaryota</taxon>
        <taxon>Fungi</taxon>
        <taxon>Dikarya</taxon>
        <taxon>Basidiomycota</taxon>
        <taxon>Agaricomycotina</taxon>
        <taxon>Agaricomycetes</taxon>
        <taxon>Agaricomycetidae</taxon>
        <taxon>Agaricales</taxon>
        <taxon>Marasmiineae</taxon>
        <taxon>Omphalotaceae</taxon>
        <taxon>Marasmiellus</taxon>
    </lineage>
</organism>
<gene>
    <name evidence="1" type="ORF">VKT23_019977</name>
</gene>
<protein>
    <submittedName>
        <fullName evidence="1">Uncharacterized protein</fullName>
    </submittedName>
</protein>
<reference evidence="1 2" key="1">
    <citation type="submission" date="2024-01" db="EMBL/GenBank/DDBJ databases">
        <title>A draft genome for the cacao thread blight pathogen Marasmiellus scandens.</title>
        <authorList>
            <person name="Baruah I.K."/>
            <person name="Leung J."/>
            <person name="Bukari Y."/>
            <person name="Amoako-Attah I."/>
            <person name="Meinhardt L.W."/>
            <person name="Bailey B.A."/>
            <person name="Cohen S.P."/>
        </authorList>
    </citation>
    <scope>NUCLEOTIDE SEQUENCE [LARGE SCALE GENOMIC DNA]</scope>
    <source>
        <strain evidence="1 2">GH-19</strain>
    </source>
</reference>
<accession>A0ABR1IMV2</accession>
<dbReference type="Proteomes" id="UP001498398">
    <property type="component" value="Unassembled WGS sequence"/>
</dbReference>
<sequence length="345" mass="39437">MDTNFQCCRLRVSSEQVDPGLIKGFQYVAPVEVFNDFLVKFGKDVPQSINTCHNHSALRLASMRRDPGLAATGVAVTECSRHDSKLPNSVVDLQWGERYINMDFTIIAVLKRLCPESALMSYDVMCQYIKNLYWRFESVYGSEWCPDLPAEKFEGAIPKFHLPAHIDKCGTEFNLNYTPGVGRTNGEGVERNWSITNALAASTKVMGPGSRRDTLDDHFGFGNWRKRTLYPVQFLQWAKKATKKHERAVQAFWDFDQSIKEEQRRSWKAGVEAWEKDADRPNPYTSTVKPLTFHKVHLQLAQAEAKGLERESRKLDEDPEMSLASLIGEGVELWEQQRVFVLLLL</sequence>
<proteinExistence type="predicted"/>
<comment type="caution">
    <text evidence="1">The sequence shown here is derived from an EMBL/GenBank/DDBJ whole genome shotgun (WGS) entry which is preliminary data.</text>
</comment>
<name>A0ABR1IMV2_9AGAR</name>
<dbReference type="EMBL" id="JBANRG010000115">
    <property type="protein sequence ID" value="KAK7434874.1"/>
    <property type="molecule type" value="Genomic_DNA"/>
</dbReference>